<feature type="transmembrane region" description="Helical" evidence="12">
    <location>
        <begin position="133"/>
        <end position="151"/>
    </location>
</feature>
<dbReference type="PANTHER" id="PTHR37461:SF1">
    <property type="entry name" value="ANTI-SIGMA-K FACTOR RSKA"/>
    <property type="match status" value="1"/>
</dbReference>
<reference evidence="15 16" key="1">
    <citation type="submission" date="2020-08" db="EMBL/GenBank/DDBJ databases">
        <title>Cohnella phylogeny.</title>
        <authorList>
            <person name="Dunlap C."/>
        </authorList>
    </citation>
    <scope>NUCLEOTIDE SEQUENCE [LARGE SCALE GENOMIC DNA]</scope>
    <source>
        <strain evidence="15 16">CBP 2801</strain>
    </source>
</reference>
<feature type="region of interest" description="Disordered" evidence="11">
    <location>
        <begin position="81"/>
        <end position="102"/>
    </location>
</feature>
<evidence type="ECO:0000313" key="15">
    <source>
        <dbReference type="EMBL" id="MBB6730193.1"/>
    </source>
</evidence>
<evidence type="ECO:0000256" key="5">
    <source>
        <dbReference type="ARBA" id="ARBA00022989"/>
    </source>
</evidence>
<gene>
    <name evidence="15" type="ORF">H7C18_04710</name>
</gene>
<organism evidence="15 16">
    <name type="scientific">Cohnella zeiphila</name>
    <dbReference type="NCBI Taxonomy" id="2761120"/>
    <lineage>
        <taxon>Bacteria</taxon>
        <taxon>Bacillati</taxon>
        <taxon>Bacillota</taxon>
        <taxon>Bacilli</taxon>
        <taxon>Bacillales</taxon>
        <taxon>Paenibacillaceae</taxon>
        <taxon>Cohnella</taxon>
    </lineage>
</organism>
<dbReference type="GO" id="GO:0016989">
    <property type="term" value="F:sigma factor antagonist activity"/>
    <property type="evidence" value="ECO:0007669"/>
    <property type="project" value="TreeGrafter"/>
</dbReference>
<keyword evidence="16" id="KW-1185">Reference proteome</keyword>
<keyword evidence="6 12" id="KW-0472">Membrane</keyword>
<comment type="caution">
    <text evidence="15">The sequence shown here is derived from an EMBL/GenBank/DDBJ whole genome shotgun (WGS) entry which is preliminary data.</text>
</comment>
<comment type="similarity">
    <text evidence="7">Belongs to the zinc-associated anti-sigma factor (ZAS) superfamily. Anti-sigma-W factor family.</text>
</comment>
<evidence type="ECO:0000256" key="12">
    <source>
        <dbReference type="SAM" id="Phobius"/>
    </source>
</evidence>
<keyword evidence="3" id="KW-1003">Cell membrane</keyword>
<evidence type="ECO:0000256" key="7">
    <source>
        <dbReference type="ARBA" id="ARBA00024353"/>
    </source>
</evidence>
<evidence type="ECO:0000256" key="3">
    <source>
        <dbReference type="ARBA" id="ARBA00022475"/>
    </source>
</evidence>
<comment type="subcellular location">
    <subcellularLocation>
        <location evidence="2">Cell membrane</location>
    </subcellularLocation>
    <subcellularLocation>
        <location evidence="1">Membrane</location>
        <topology evidence="1">Single-pass membrane protein</topology>
    </subcellularLocation>
</comment>
<dbReference type="InterPro" id="IPR051474">
    <property type="entry name" value="Anti-sigma-K/W_factor"/>
</dbReference>
<evidence type="ECO:0000259" key="14">
    <source>
        <dbReference type="Pfam" id="PF13490"/>
    </source>
</evidence>
<feature type="domain" description="Anti-sigma K factor RskA C-terminal" evidence="13">
    <location>
        <begin position="135"/>
        <end position="281"/>
    </location>
</feature>
<dbReference type="GO" id="GO:0006417">
    <property type="term" value="P:regulation of translation"/>
    <property type="evidence" value="ECO:0007669"/>
    <property type="project" value="TreeGrafter"/>
</dbReference>
<dbReference type="Pfam" id="PF10099">
    <property type="entry name" value="RskA_C"/>
    <property type="match status" value="1"/>
</dbReference>
<evidence type="ECO:0000256" key="4">
    <source>
        <dbReference type="ARBA" id="ARBA00022692"/>
    </source>
</evidence>
<evidence type="ECO:0000256" key="10">
    <source>
        <dbReference type="ARBA" id="ARBA00030803"/>
    </source>
</evidence>
<evidence type="ECO:0000256" key="2">
    <source>
        <dbReference type="ARBA" id="ARBA00004236"/>
    </source>
</evidence>
<dbReference type="PANTHER" id="PTHR37461">
    <property type="entry name" value="ANTI-SIGMA-K FACTOR RSKA"/>
    <property type="match status" value="1"/>
</dbReference>
<dbReference type="Gene3D" id="1.10.10.1320">
    <property type="entry name" value="Anti-sigma factor, zinc-finger domain"/>
    <property type="match status" value="1"/>
</dbReference>
<accession>A0A7X0VVS6</accession>
<dbReference type="AlphaFoldDB" id="A0A7X0VVS6"/>
<dbReference type="InterPro" id="IPR018764">
    <property type="entry name" value="RskA_C"/>
</dbReference>
<dbReference type="RefSeq" id="WP_185127859.1">
    <property type="nucleotide sequence ID" value="NZ_JACJVO010000005.1"/>
</dbReference>
<keyword evidence="4 12" id="KW-0812">Transmembrane</keyword>
<dbReference type="InterPro" id="IPR041916">
    <property type="entry name" value="Anti_sigma_zinc_sf"/>
</dbReference>
<feature type="region of interest" description="Disordered" evidence="11">
    <location>
        <begin position="270"/>
        <end position="295"/>
    </location>
</feature>
<feature type="domain" description="Putative zinc-finger" evidence="14">
    <location>
        <begin position="19"/>
        <end position="42"/>
    </location>
</feature>
<evidence type="ECO:0000313" key="16">
    <source>
        <dbReference type="Proteomes" id="UP000564644"/>
    </source>
</evidence>
<evidence type="ECO:0000256" key="9">
    <source>
        <dbReference type="ARBA" id="ARBA00029829"/>
    </source>
</evidence>
<dbReference type="Proteomes" id="UP000564644">
    <property type="component" value="Unassembled WGS sequence"/>
</dbReference>
<feature type="compositionally biased region" description="Low complexity" evidence="11">
    <location>
        <begin position="87"/>
        <end position="102"/>
    </location>
</feature>
<feature type="compositionally biased region" description="Low complexity" evidence="11">
    <location>
        <begin position="271"/>
        <end position="282"/>
    </location>
</feature>
<name>A0A7X0VVS6_9BACL</name>
<dbReference type="Pfam" id="PF13490">
    <property type="entry name" value="zf-HC2"/>
    <property type="match status" value="1"/>
</dbReference>
<proteinExistence type="inferred from homology"/>
<dbReference type="EMBL" id="JACJVO010000005">
    <property type="protein sequence ID" value="MBB6730193.1"/>
    <property type="molecule type" value="Genomic_DNA"/>
</dbReference>
<evidence type="ECO:0000256" key="6">
    <source>
        <dbReference type="ARBA" id="ARBA00023136"/>
    </source>
</evidence>
<keyword evidence="5 12" id="KW-1133">Transmembrane helix</keyword>
<evidence type="ECO:0000259" key="13">
    <source>
        <dbReference type="Pfam" id="PF10099"/>
    </source>
</evidence>
<evidence type="ECO:0000256" key="11">
    <source>
        <dbReference type="SAM" id="MobiDB-lite"/>
    </source>
</evidence>
<protein>
    <recommendedName>
        <fullName evidence="8">Anti-sigma-W factor RsiW</fullName>
    </recommendedName>
    <alternativeName>
        <fullName evidence="10">Regulator of SigK</fullName>
    </alternativeName>
    <alternativeName>
        <fullName evidence="9">Sigma-K anti-sigma factor RskA</fullName>
    </alternativeName>
</protein>
<dbReference type="InterPro" id="IPR027383">
    <property type="entry name" value="Znf_put"/>
</dbReference>
<evidence type="ECO:0000256" key="8">
    <source>
        <dbReference type="ARBA" id="ARBA00024438"/>
    </source>
</evidence>
<sequence>MRDRHSGKSSPCDGFVDHMLGEGTEVERKRFERHLEECPSCRADAAVWEETWGELHEDVEWAEPPADLKLQVMDALDAADGESREPAAAFKQAEAGGAEPEARPLAVRRLGKPSPMQAEAAVRPPAKPRLRTWGLAAIALVLVFGAGWWSGSSFRSRGTDSVAALPPADRIDSLFHLVADPSNGMMSEYPQAYGVACVVSTSPDKPRQLIVYLFGAPRTDGDEAYQVWLWNDGVRRSAGALKVENSGIGILTTTLADDAPPIQTIGVTLEPAGPSAAPKGPKVFGSAPDDPAWDV</sequence>
<dbReference type="GO" id="GO:0005886">
    <property type="term" value="C:plasma membrane"/>
    <property type="evidence" value="ECO:0007669"/>
    <property type="project" value="UniProtKB-SubCell"/>
</dbReference>
<evidence type="ECO:0000256" key="1">
    <source>
        <dbReference type="ARBA" id="ARBA00004167"/>
    </source>
</evidence>